<evidence type="ECO:0000313" key="4">
    <source>
        <dbReference type="Proteomes" id="UP000230066"/>
    </source>
</evidence>
<feature type="domain" description="C-type lectin" evidence="2">
    <location>
        <begin position="75"/>
        <end position="183"/>
    </location>
</feature>
<dbReference type="InterPro" id="IPR016186">
    <property type="entry name" value="C-type_lectin-like/link_sf"/>
</dbReference>
<dbReference type="EMBL" id="JXXN02007593">
    <property type="protein sequence ID" value="THD19039.1"/>
    <property type="molecule type" value="Genomic_DNA"/>
</dbReference>
<evidence type="ECO:0000256" key="1">
    <source>
        <dbReference type="SAM" id="SignalP"/>
    </source>
</evidence>
<keyword evidence="1" id="KW-0732">Signal</keyword>
<dbReference type="Gene3D" id="3.10.100.10">
    <property type="entry name" value="Mannose-Binding Protein A, subunit A"/>
    <property type="match status" value="1"/>
</dbReference>
<dbReference type="CDD" id="cd00037">
    <property type="entry name" value="CLECT"/>
    <property type="match status" value="1"/>
</dbReference>
<dbReference type="Proteomes" id="UP000230066">
    <property type="component" value="Unassembled WGS sequence"/>
</dbReference>
<dbReference type="InterPro" id="IPR016187">
    <property type="entry name" value="CTDL_fold"/>
</dbReference>
<feature type="chain" id="PRO_5020041931" description="C-type lectin domain-containing protein" evidence="1">
    <location>
        <begin position="47"/>
        <end position="184"/>
    </location>
</feature>
<dbReference type="AlphaFoldDB" id="A0A4E0QVZ5"/>
<organism evidence="3 4">
    <name type="scientific">Fasciola hepatica</name>
    <name type="common">Liver fluke</name>
    <dbReference type="NCBI Taxonomy" id="6192"/>
    <lineage>
        <taxon>Eukaryota</taxon>
        <taxon>Metazoa</taxon>
        <taxon>Spiralia</taxon>
        <taxon>Lophotrochozoa</taxon>
        <taxon>Platyhelminthes</taxon>
        <taxon>Trematoda</taxon>
        <taxon>Digenea</taxon>
        <taxon>Plagiorchiida</taxon>
        <taxon>Echinostomata</taxon>
        <taxon>Echinostomatoidea</taxon>
        <taxon>Fasciolidae</taxon>
        <taxon>Fasciola</taxon>
    </lineage>
</organism>
<comment type="caution">
    <text evidence="3">The sequence shown here is derived from an EMBL/GenBank/DDBJ whole genome shotgun (WGS) entry which is preliminary data.</text>
</comment>
<feature type="signal peptide" evidence="1">
    <location>
        <begin position="1"/>
        <end position="46"/>
    </location>
</feature>
<dbReference type="Pfam" id="PF00059">
    <property type="entry name" value="Lectin_C"/>
    <property type="match status" value="1"/>
</dbReference>
<evidence type="ECO:0000259" key="2">
    <source>
        <dbReference type="PROSITE" id="PS50041"/>
    </source>
</evidence>
<accession>A0A4E0QVZ5</accession>
<reference evidence="3" key="1">
    <citation type="submission" date="2019-03" db="EMBL/GenBank/DDBJ databases">
        <title>Improved annotation for the trematode Fasciola hepatica.</title>
        <authorList>
            <person name="Choi Y.-J."/>
            <person name="Martin J."/>
            <person name="Mitreva M."/>
        </authorList>
    </citation>
    <scope>NUCLEOTIDE SEQUENCE [LARGE SCALE GENOMIC DNA]</scope>
</reference>
<sequence>MKVDNQTYSGKLANTEQSKMLEHRFWFVLLIHLVLCTLQQIRNCAADCSEAIETLIPSAIRETGEFRLKCFNQKVKVRCYVYFVRKMGFDEGAQACKGVGAKIIMIKNVEESKEISEWVQHTFYLNAKRVHPDSPYFNYPNYPPKYTNIACDTAIKGRDCMIVDHQQLWCTSNCTEKHSIVCEF</sequence>
<protein>
    <recommendedName>
        <fullName evidence="2">C-type lectin domain-containing protein</fullName>
    </recommendedName>
</protein>
<dbReference type="PROSITE" id="PS50041">
    <property type="entry name" value="C_TYPE_LECTIN_2"/>
    <property type="match status" value="1"/>
</dbReference>
<keyword evidence="4" id="KW-1185">Reference proteome</keyword>
<dbReference type="SUPFAM" id="SSF56436">
    <property type="entry name" value="C-type lectin-like"/>
    <property type="match status" value="1"/>
</dbReference>
<gene>
    <name evidence="3" type="ORF">D915_010257</name>
</gene>
<evidence type="ECO:0000313" key="3">
    <source>
        <dbReference type="EMBL" id="THD19039.1"/>
    </source>
</evidence>
<dbReference type="InterPro" id="IPR001304">
    <property type="entry name" value="C-type_lectin-like"/>
</dbReference>
<proteinExistence type="predicted"/>
<name>A0A4E0QVZ5_FASHE</name>